<dbReference type="EMBL" id="VLTO01000003">
    <property type="protein sequence ID" value="KAA0177564.1"/>
    <property type="molecule type" value="Genomic_DNA"/>
</dbReference>
<protein>
    <submittedName>
        <fullName evidence="4">Uncharacterized protein</fullName>
    </submittedName>
</protein>
<feature type="region of interest" description="Disordered" evidence="1">
    <location>
        <begin position="33"/>
        <end position="70"/>
    </location>
</feature>
<evidence type="ECO:0000313" key="4">
    <source>
        <dbReference type="EMBL" id="KAA0177564.1"/>
    </source>
</evidence>
<dbReference type="Proteomes" id="UP000322899">
    <property type="component" value="Unassembled WGS sequence"/>
</dbReference>
<sequence length="298" mass="30744">MERSEWQVAASAARFDGGRDLRRERAQATVADLSRRPELRAAPSMGTGARRADSRDSRAKEAPVEAPPGFELDWAGNVVRRPVRRGAAAGATVATSFGPDLVPTSADAPAGRRHFERNINQSSARPEAAPSGAKAGSSSLSAQATFQFAPGADDSASHWQSSNAAMMRGASGEADAAARRPVVKRQLAPPGPAAAPFATGSDPRASSSVRPEDERTSVRLVRRADGDMMARIAARVASAVPPPAGGAAAASARSAALGTSARLPSSVAHPGTIKGYTGRLPAGADTSARDRMRNLPIV</sequence>
<dbReference type="AlphaFoldDB" id="A0A5A8EJX9"/>
<feature type="compositionally biased region" description="Low complexity" evidence="1">
    <location>
        <begin position="128"/>
        <end position="144"/>
    </location>
</feature>
<evidence type="ECO:0000313" key="3">
    <source>
        <dbReference type="EMBL" id="KAA0158851.1"/>
    </source>
</evidence>
<organism evidence="4 5">
    <name type="scientific">Cafeteria roenbergensis</name>
    <name type="common">Marine flagellate</name>
    <dbReference type="NCBI Taxonomy" id="33653"/>
    <lineage>
        <taxon>Eukaryota</taxon>
        <taxon>Sar</taxon>
        <taxon>Stramenopiles</taxon>
        <taxon>Bigyra</taxon>
        <taxon>Opalozoa</taxon>
        <taxon>Bicosoecida</taxon>
        <taxon>Cafeteriaceae</taxon>
        <taxon>Cafeteria</taxon>
    </lineage>
</organism>
<evidence type="ECO:0000313" key="7">
    <source>
        <dbReference type="Proteomes" id="UP000325113"/>
    </source>
</evidence>
<feature type="compositionally biased region" description="Basic and acidic residues" evidence="1">
    <location>
        <begin position="50"/>
        <end position="63"/>
    </location>
</feature>
<evidence type="ECO:0000256" key="1">
    <source>
        <dbReference type="SAM" id="MobiDB-lite"/>
    </source>
</evidence>
<keyword evidence="6" id="KW-1185">Reference proteome</keyword>
<accession>A0A5A8EJX9</accession>
<feature type="compositionally biased region" description="Low complexity" evidence="1">
    <location>
        <begin position="240"/>
        <end position="256"/>
    </location>
</feature>
<reference evidence="5 6" key="1">
    <citation type="submission" date="2019-07" db="EMBL/GenBank/DDBJ databases">
        <title>Genomes of Cafeteria roenbergensis.</title>
        <authorList>
            <person name="Fischer M.G."/>
            <person name="Hackl T."/>
            <person name="Roman M."/>
        </authorList>
    </citation>
    <scope>NUCLEOTIDE SEQUENCE [LARGE SCALE GENOMIC DNA]</scope>
    <source>
        <strain evidence="2 6">BVI</strain>
        <strain evidence="3 7">Cflag</strain>
        <strain evidence="4 5">E4-10P</strain>
    </source>
</reference>
<comment type="caution">
    <text evidence="4">The sequence shown here is derived from an EMBL/GenBank/DDBJ whole genome shotgun (WGS) entry which is preliminary data.</text>
</comment>
<dbReference type="EMBL" id="VLTM01000061">
    <property type="protein sequence ID" value="KAA0158851.1"/>
    <property type="molecule type" value="Genomic_DNA"/>
</dbReference>
<evidence type="ECO:0000313" key="6">
    <source>
        <dbReference type="Proteomes" id="UP000323011"/>
    </source>
</evidence>
<feature type="region of interest" description="Disordered" evidence="1">
    <location>
        <begin position="85"/>
        <end position="223"/>
    </location>
</feature>
<dbReference type="Proteomes" id="UP000325113">
    <property type="component" value="Unassembled WGS sequence"/>
</dbReference>
<evidence type="ECO:0000313" key="2">
    <source>
        <dbReference type="EMBL" id="KAA0147157.1"/>
    </source>
</evidence>
<dbReference type="EMBL" id="VLTN01000071">
    <property type="protein sequence ID" value="KAA0147157.1"/>
    <property type="molecule type" value="Genomic_DNA"/>
</dbReference>
<name>A0A5A8EJX9_CAFRO</name>
<gene>
    <name evidence="4" type="ORF">FNF27_00734</name>
    <name evidence="2" type="ORF">FNF29_07529</name>
    <name evidence="3" type="ORF">FNF31_05144</name>
</gene>
<feature type="compositionally biased region" description="Basic and acidic residues" evidence="1">
    <location>
        <begin position="287"/>
        <end position="298"/>
    </location>
</feature>
<feature type="compositionally biased region" description="Basic and acidic residues" evidence="1">
    <location>
        <begin position="210"/>
        <end position="223"/>
    </location>
</feature>
<dbReference type="Proteomes" id="UP000323011">
    <property type="component" value="Unassembled WGS sequence"/>
</dbReference>
<evidence type="ECO:0000313" key="5">
    <source>
        <dbReference type="Proteomes" id="UP000322899"/>
    </source>
</evidence>
<feature type="region of interest" description="Disordered" evidence="1">
    <location>
        <begin position="240"/>
        <end position="298"/>
    </location>
</feature>
<feature type="compositionally biased region" description="Low complexity" evidence="1">
    <location>
        <begin position="85"/>
        <end position="94"/>
    </location>
</feature>
<proteinExistence type="predicted"/>